<accession>A0A6A3PYS6</accession>
<proteinExistence type="predicted"/>
<evidence type="ECO:0000313" key="3">
    <source>
        <dbReference type="EMBL" id="KAE9278114.1"/>
    </source>
</evidence>
<protein>
    <submittedName>
        <fullName evidence="2">Uncharacterized protein</fullName>
    </submittedName>
</protein>
<dbReference type="EMBL" id="QXFY01004344">
    <property type="protein sequence ID" value="KAE9278114.1"/>
    <property type="molecule type" value="Genomic_DNA"/>
</dbReference>
<reference evidence="2 4" key="1">
    <citation type="submission" date="2018-08" db="EMBL/GenBank/DDBJ databases">
        <title>Genomic investigation of the strawberry pathogen Phytophthora fragariae indicates pathogenicity is determined by transcriptional variation in three key races.</title>
        <authorList>
            <person name="Adams T.M."/>
            <person name="Armitage A.D."/>
            <person name="Sobczyk M.K."/>
            <person name="Bates H.J."/>
            <person name="Dunwell J.M."/>
            <person name="Nellist C.F."/>
            <person name="Harrison R.J."/>
        </authorList>
    </citation>
    <scope>NUCLEOTIDE SEQUENCE [LARGE SCALE GENOMIC DNA]</scope>
    <source>
        <strain evidence="2 4">NOV-71</strain>
        <strain evidence="3 5">NOV-77</strain>
    </source>
</reference>
<feature type="region of interest" description="Disordered" evidence="1">
    <location>
        <begin position="17"/>
        <end position="74"/>
    </location>
</feature>
<dbReference type="AlphaFoldDB" id="A0A6A3PYS6"/>
<comment type="caution">
    <text evidence="2">The sequence shown here is derived from an EMBL/GenBank/DDBJ whole genome shotgun (WGS) entry which is preliminary data.</text>
</comment>
<evidence type="ECO:0000313" key="4">
    <source>
        <dbReference type="Proteomes" id="UP000441208"/>
    </source>
</evidence>
<name>A0A6A3PYS6_9STRA</name>
<gene>
    <name evidence="2" type="ORF">PF007_g28879</name>
    <name evidence="3" type="ORF">PF008_g28696</name>
</gene>
<evidence type="ECO:0000313" key="2">
    <source>
        <dbReference type="EMBL" id="KAE9065337.1"/>
    </source>
</evidence>
<feature type="compositionally biased region" description="Polar residues" evidence="1">
    <location>
        <begin position="17"/>
        <end position="30"/>
    </location>
</feature>
<evidence type="ECO:0000256" key="1">
    <source>
        <dbReference type="SAM" id="MobiDB-lite"/>
    </source>
</evidence>
<dbReference type="Proteomes" id="UP000486351">
    <property type="component" value="Unassembled WGS sequence"/>
</dbReference>
<organism evidence="2 4">
    <name type="scientific">Phytophthora fragariae</name>
    <dbReference type="NCBI Taxonomy" id="53985"/>
    <lineage>
        <taxon>Eukaryota</taxon>
        <taxon>Sar</taxon>
        <taxon>Stramenopiles</taxon>
        <taxon>Oomycota</taxon>
        <taxon>Peronosporomycetes</taxon>
        <taxon>Peronosporales</taxon>
        <taxon>Peronosporaceae</taxon>
        <taxon>Phytophthora</taxon>
    </lineage>
</organism>
<sequence>MSCTIAVDNLSVNFHDSNTAATPHSSSATKASFCRDATETSGEPVSKMNHMTPSDQMSALTGSYSPPATTSGAM</sequence>
<evidence type="ECO:0000313" key="5">
    <source>
        <dbReference type="Proteomes" id="UP000486351"/>
    </source>
</evidence>
<feature type="compositionally biased region" description="Polar residues" evidence="1">
    <location>
        <begin position="39"/>
        <end position="74"/>
    </location>
</feature>
<dbReference type="Proteomes" id="UP000441208">
    <property type="component" value="Unassembled WGS sequence"/>
</dbReference>
<dbReference type="EMBL" id="QXFZ01004186">
    <property type="protein sequence ID" value="KAE9065337.1"/>
    <property type="molecule type" value="Genomic_DNA"/>
</dbReference>